<dbReference type="PANTHER" id="PTHR22807">
    <property type="entry name" value="NOP2 YEAST -RELATED NOL1/NOP2/FMU SUN DOMAIN-CONTAINING"/>
    <property type="match status" value="1"/>
</dbReference>
<feature type="binding site" evidence="5">
    <location>
        <position position="248"/>
    </location>
    <ligand>
        <name>S-adenosyl-L-methionine</name>
        <dbReference type="ChEBI" id="CHEBI:59789"/>
    </ligand>
</feature>
<keyword evidence="4 5" id="KW-0694">RNA-binding</keyword>
<keyword evidence="8" id="KW-1185">Reference proteome</keyword>
<proteinExistence type="inferred from homology"/>
<dbReference type="RefSeq" id="WP_085877009.1">
    <property type="nucleotide sequence ID" value="NZ_FWFZ01000001.1"/>
</dbReference>
<evidence type="ECO:0000256" key="3">
    <source>
        <dbReference type="ARBA" id="ARBA00022691"/>
    </source>
</evidence>
<gene>
    <name evidence="7" type="primary">rsmB_1</name>
    <name evidence="7" type="ORF">ROA7023_00061</name>
</gene>
<dbReference type="PANTHER" id="PTHR22807:SF53">
    <property type="entry name" value="RIBOSOMAL RNA SMALL SUBUNIT METHYLTRANSFERASE B-RELATED"/>
    <property type="match status" value="1"/>
</dbReference>
<keyword evidence="3 5" id="KW-0949">S-adenosyl-L-methionine</keyword>
<dbReference type="InterPro" id="IPR001678">
    <property type="entry name" value="MeTrfase_RsmB-F_NOP2_dom"/>
</dbReference>
<evidence type="ECO:0000256" key="4">
    <source>
        <dbReference type="ARBA" id="ARBA00022884"/>
    </source>
</evidence>
<dbReference type="PRINTS" id="PR02008">
    <property type="entry name" value="RCMTFAMILY"/>
</dbReference>
<dbReference type="OrthoDB" id="9810297at2"/>
<feature type="domain" description="SAM-dependent MTase RsmB/NOP-type" evidence="6">
    <location>
        <begin position="135"/>
        <end position="387"/>
    </location>
</feature>
<dbReference type="GO" id="GO:0001510">
    <property type="term" value="P:RNA methylation"/>
    <property type="evidence" value="ECO:0007669"/>
    <property type="project" value="InterPro"/>
</dbReference>
<dbReference type="Pfam" id="PF22458">
    <property type="entry name" value="RsmF-B_ferredox"/>
    <property type="match status" value="1"/>
</dbReference>
<dbReference type="Proteomes" id="UP000193900">
    <property type="component" value="Unassembled WGS sequence"/>
</dbReference>
<dbReference type="Pfam" id="PF01189">
    <property type="entry name" value="Methyltr_RsmB-F"/>
    <property type="match status" value="1"/>
</dbReference>
<comment type="similarity">
    <text evidence="5">Belongs to the class I-like SAM-binding methyltransferase superfamily. RsmB/NOP family.</text>
</comment>
<dbReference type="GO" id="GO:0008173">
    <property type="term" value="F:RNA methyltransferase activity"/>
    <property type="evidence" value="ECO:0007669"/>
    <property type="project" value="InterPro"/>
</dbReference>
<dbReference type="InterPro" id="IPR029063">
    <property type="entry name" value="SAM-dependent_MTases_sf"/>
</dbReference>
<evidence type="ECO:0000256" key="1">
    <source>
        <dbReference type="ARBA" id="ARBA00022603"/>
    </source>
</evidence>
<dbReference type="AlphaFoldDB" id="A0A1Y5RBH9"/>
<protein>
    <submittedName>
        <fullName evidence="7">Ribosomal RNA small subunit methyltransferase B</fullName>
        <ecNumber evidence="7">2.1.1.176</ecNumber>
    </submittedName>
</protein>
<sequence>MTPAARNAGAIGILDHWLGGQPLEAAYQGWARGARYAGSSDRAAVRDLIYDAARRRRSYAALGGSETGRGLVIGALRAAGIPTSDVFSGQGHAPPPLSQEELDLRRTPGRAEALDLPDWLIAPFEAALGPETEQVLHLFRDRAQTHLRINGRNGDRDQVIARLAEAGVVARPHPTVDTAVIVDEGGRRLPRSGVIDAGLAELQDAASQRIVAWLCRDAPGRVLDYCSGAGGKALAFADMTGAEVVAHDIAPARMADLPARAARAGVAIATCATADLPRLKPFDLVFCDAPCSGSGTWRRDPEAKWRLTPERLRGFAETQAEVLETATGLVAEGGSLAYATCSVLREENEVRVEAFLRDTPGWRLADSLRITPTEASDGFFVAVFRRV</sequence>
<dbReference type="EC" id="2.1.1.176" evidence="7"/>
<dbReference type="InterPro" id="IPR049560">
    <property type="entry name" value="MeTrfase_RsmB-F_NOP2_cat"/>
</dbReference>
<dbReference type="PROSITE" id="PS51686">
    <property type="entry name" value="SAM_MT_RSMB_NOP"/>
    <property type="match status" value="1"/>
</dbReference>
<dbReference type="GO" id="GO:0003723">
    <property type="term" value="F:RNA binding"/>
    <property type="evidence" value="ECO:0007669"/>
    <property type="project" value="UniProtKB-UniRule"/>
</dbReference>
<keyword evidence="2 5" id="KW-0808">Transferase</keyword>
<dbReference type="SUPFAM" id="SSF53335">
    <property type="entry name" value="S-adenosyl-L-methionine-dependent methyltransferases"/>
    <property type="match status" value="1"/>
</dbReference>
<dbReference type="EMBL" id="FWFZ01000001">
    <property type="protein sequence ID" value="SLN13570.1"/>
    <property type="molecule type" value="Genomic_DNA"/>
</dbReference>
<evidence type="ECO:0000256" key="2">
    <source>
        <dbReference type="ARBA" id="ARBA00022679"/>
    </source>
</evidence>
<organism evidence="7 8">
    <name type="scientific">Roseisalinus antarcticus</name>
    <dbReference type="NCBI Taxonomy" id="254357"/>
    <lineage>
        <taxon>Bacteria</taxon>
        <taxon>Pseudomonadati</taxon>
        <taxon>Pseudomonadota</taxon>
        <taxon>Alphaproteobacteria</taxon>
        <taxon>Rhodobacterales</taxon>
        <taxon>Roseobacteraceae</taxon>
        <taxon>Roseisalinus</taxon>
    </lineage>
</organism>
<feature type="active site" description="Nucleophile" evidence="5">
    <location>
        <position position="341"/>
    </location>
</feature>
<keyword evidence="1 5" id="KW-0489">Methyltransferase</keyword>
<name>A0A1Y5RBH9_9RHOB</name>
<dbReference type="InterPro" id="IPR023267">
    <property type="entry name" value="RCMT"/>
</dbReference>
<evidence type="ECO:0000259" key="6">
    <source>
        <dbReference type="PROSITE" id="PS51686"/>
    </source>
</evidence>
<evidence type="ECO:0000313" key="7">
    <source>
        <dbReference type="EMBL" id="SLN13570.1"/>
    </source>
</evidence>
<dbReference type="Gene3D" id="3.40.50.150">
    <property type="entry name" value="Vaccinia Virus protein VP39"/>
    <property type="match status" value="1"/>
</dbReference>
<dbReference type="InterPro" id="IPR054728">
    <property type="entry name" value="RsmB-like_ferredoxin"/>
</dbReference>
<reference evidence="7 8" key="1">
    <citation type="submission" date="2017-03" db="EMBL/GenBank/DDBJ databases">
        <authorList>
            <person name="Afonso C.L."/>
            <person name="Miller P.J."/>
            <person name="Scott M.A."/>
            <person name="Spackman E."/>
            <person name="Goraichik I."/>
            <person name="Dimitrov K.M."/>
            <person name="Suarez D.L."/>
            <person name="Swayne D.E."/>
        </authorList>
    </citation>
    <scope>NUCLEOTIDE SEQUENCE [LARGE SCALE GENOMIC DNA]</scope>
    <source>
        <strain evidence="7 8">CECT 7023</strain>
    </source>
</reference>
<dbReference type="CDD" id="cd02440">
    <property type="entry name" value="AdoMet_MTases"/>
    <property type="match status" value="1"/>
</dbReference>
<evidence type="ECO:0000256" key="5">
    <source>
        <dbReference type="PROSITE-ProRule" id="PRU01023"/>
    </source>
</evidence>
<comment type="caution">
    <text evidence="5">Lacks conserved residue(s) required for the propagation of feature annotation.</text>
</comment>
<feature type="binding site" evidence="5">
    <location>
        <position position="288"/>
    </location>
    <ligand>
        <name>S-adenosyl-L-methionine</name>
        <dbReference type="ChEBI" id="CHEBI:59789"/>
    </ligand>
</feature>
<accession>A0A1Y5RBH9</accession>
<evidence type="ECO:0000313" key="8">
    <source>
        <dbReference type="Proteomes" id="UP000193900"/>
    </source>
</evidence>